<dbReference type="PANTHER" id="PTHR12049:SF7">
    <property type="entry name" value="PROTEIN ARGININE METHYLTRANSFERASE NDUFAF7, MITOCHONDRIAL"/>
    <property type="match status" value="1"/>
</dbReference>
<sequence>MTIASGNEINADDMTASLVAQIVADGPLSLARYIEIALSTADAGYYQSSDPFGHKGDFITAPEISGLFGEMCGLFLAHMFELGKAPEETESGRKKPVIIECGPGRGTLMADMRHVWGQLMPELAACTVHLIETSPYLRTLQEQALPDAVIHWHDDLSALPAAPLYGIANEFFDALPVAHAICRKGIWRHRLVTATPALGFGEGAPLTTAELDRWHLSHKAASPDGTVAEFCVMGEDIMQVLAAHIARFGGAILIIDYGKTDNFGDTVQAVAAHKPVDLFYQPGQADISHWVDFGALAACASEAGARLIGPVEQGSFLTQIGLKARAEQAAKHADPEMRRALLAAYDRLVSPAQMGSAFKVALLVPQGDGTPPGFVTHNAETEPSDRQAR</sequence>
<evidence type="ECO:0008006" key="5">
    <source>
        <dbReference type="Google" id="ProtNLM"/>
    </source>
</evidence>
<dbReference type="PANTHER" id="PTHR12049">
    <property type="entry name" value="PROTEIN ARGININE METHYLTRANSFERASE NDUFAF7, MITOCHONDRIAL"/>
    <property type="match status" value="1"/>
</dbReference>
<evidence type="ECO:0000256" key="1">
    <source>
        <dbReference type="ARBA" id="ARBA00022603"/>
    </source>
</evidence>
<dbReference type="GO" id="GO:0035243">
    <property type="term" value="F:protein-arginine omega-N symmetric methyltransferase activity"/>
    <property type="evidence" value="ECO:0007669"/>
    <property type="project" value="TreeGrafter"/>
</dbReference>
<dbReference type="GO" id="GO:0032259">
    <property type="term" value="P:methylation"/>
    <property type="evidence" value="ECO:0007669"/>
    <property type="project" value="UniProtKB-KW"/>
</dbReference>
<dbReference type="OrthoDB" id="9794208at2"/>
<dbReference type="eggNOG" id="COG1565">
    <property type="taxonomic scope" value="Bacteria"/>
</dbReference>
<protein>
    <recommendedName>
        <fullName evidence="5">Methyltransferase</fullName>
    </recommendedName>
</protein>
<dbReference type="Pfam" id="PF02636">
    <property type="entry name" value="Methyltransf_28"/>
    <property type="match status" value="1"/>
</dbReference>
<dbReference type="AlphaFoldDB" id="D5BP05"/>
<keyword evidence="2" id="KW-0808">Transferase</keyword>
<evidence type="ECO:0000313" key="4">
    <source>
        <dbReference type="Proteomes" id="UP000007460"/>
    </source>
</evidence>
<dbReference type="HOGENOM" id="CLU_024840_3_0_5"/>
<proteinExistence type="predicted"/>
<dbReference type="EMBL" id="CP001751">
    <property type="protein sequence ID" value="ADE40439.1"/>
    <property type="molecule type" value="Genomic_DNA"/>
</dbReference>
<dbReference type="InterPro" id="IPR029063">
    <property type="entry name" value="SAM-dependent_MTases_sf"/>
</dbReference>
<organism evidence="3 4">
    <name type="scientific">Puniceispirillum marinum (strain IMCC1322)</name>
    <dbReference type="NCBI Taxonomy" id="488538"/>
    <lineage>
        <taxon>Bacteria</taxon>
        <taxon>Pseudomonadati</taxon>
        <taxon>Pseudomonadota</taxon>
        <taxon>Alphaproteobacteria</taxon>
        <taxon>Candidatus Puniceispirillales</taxon>
        <taxon>Candidatus Puniceispirillaceae</taxon>
        <taxon>Candidatus Puniceispirillum</taxon>
    </lineage>
</organism>
<reference evidence="3 4" key="1">
    <citation type="journal article" date="2010" name="J. Bacteriol.">
        <title>Complete genome sequence of "Candidatus Puniceispirillum marinum" IMCC1322, a representative of the SAR116 clade in the Alphaproteobacteria.</title>
        <authorList>
            <person name="Oh H.M."/>
            <person name="Kwon K.K."/>
            <person name="Kang I."/>
            <person name="Kang S.G."/>
            <person name="Lee J.H."/>
            <person name="Kim S.J."/>
            <person name="Cho J.C."/>
        </authorList>
    </citation>
    <scope>NUCLEOTIDE SEQUENCE [LARGE SCALE GENOMIC DNA]</scope>
    <source>
        <strain evidence="3 4">IMCC1322</strain>
    </source>
</reference>
<dbReference type="InterPro" id="IPR003788">
    <property type="entry name" value="NDUFAF7"/>
</dbReference>
<gene>
    <name evidence="3" type="ordered locus">SAR116_2196</name>
</gene>
<keyword evidence="4" id="KW-1185">Reference proteome</keyword>
<dbReference type="InterPro" id="IPR038375">
    <property type="entry name" value="NDUFAF7_sf"/>
</dbReference>
<dbReference type="Gene3D" id="3.40.50.12710">
    <property type="match status" value="1"/>
</dbReference>
<dbReference type="SUPFAM" id="SSF53335">
    <property type="entry name" value="S-adenosyl-L-methionine-dependent methyltransferases"/>
    <property type="match status" value="1"/>
</dbReference>
<evidence type="ECO:0000256" key="2">
    <source>
        <dbReference type="ARBA" id="ARBA00022679"/>
    </source>
</evidence>
<accession>D5BP05</accession>
<keyword evidence="1" id="KW-0489">Methyltransferase</keyword>
<dbReference type="RefSeq" id="WP_013047066.1">
    <property type="nucleotide sequence ID" value="NC_014010.1"/>
</dbReference>
<dbReference type="Proteomes" id="UP000007460">
    <property type="component" value="Chromosome"/>
</dbReference>
<evidence type="ECO:0000313" key="3">
    <source>
        <dbReference type="EMBL" id="ADE40439.1"/>
    </source>
</evidence>
<name>D5BP05_PUNMI</name>
<dbReference type="STRING" id="488538.SAR116_2196"/>
<dbReference type="KEGG" id="apb:SAR116_2196"/>